<dbReference type="RefSeq" id="WP_145895090.1">
    <property type="nucleotide sequence ID" value="NZ_VOBQ01000017.1"/>
</dbReference>
<dbReference type="InterPro" id="IPR032314">
    <property type="entry name" value="DUF4845"/>
</dbReference>
<organism evidence="1 2">
    <name type="scientific">Caenimonas sedimenti</name>
    <dbReference type="NCBI Taxonomy" id="2596921"/>
    <lineage>
        <taxon>Bacteria</taxon>
        <taxon>Pseudomonadati</taxon>
        <taxon>Pseudomonadota</taxon>
        <taxon>Betaproteobacteria</taxon>
        <taxon>Burkholderiales</taxon>
        <taxon>Comamonadaceae</taxon>
        <taxon>Caenimonas</taxon>
    </lineage>
</organism>
<dbReference type="Proteomes" id="UP000318199">
    <property type="component" value="Unassembled WGS sequence"/>
</dbReference>
<dbReference type="Pfam" id="PF16137">
    <property type="entry name" value="DUF4845"/>
    <property type="match status" value="1"/>
</dbReference>
<dbReference type="AlphaFoldDB" id="A0A562ZKU5"/>
<name>A0A562ZKU5_9BURK</name>
<evidence type="ECO:0000313" key="2">
    <source>
        <dbReference type="Proteomes" id="UP000318199"/>
    </source>
</evidence>
<dbReference type="EMBL" id="VOBQ01000017">
    <property type="protein sequence ID" value="TWO68938.1"/>
    <property type="molecule type" value="Genomic_DNA"/>
</dbReference>
<evidence type="ECO:0000313" key="1">
    <source>
        <dbReference type="EMBL" id="TWO68938.1"/>
    </source>
</evidence>
<gene>
    <name evidence="1" type="ORF">FN976_21330</name>
</gene>
<comment type="caution">
    <text evidence="1">The sequence shown here is derived from an EMBL/GenBank/DDBJ whole genome shotgun (WGS) entry which is preliminary data.</text>
</comment>
<accession>A0A562ZKU5</accession>
<dbReference type="OrthoDB" id="9133279at2"/>
<protein>
    <submittedName>
        <fullName evidence="1">DUF4845 domain-containing protein</fullName>
    </submittedName>
</protein>
<proteinExistence type="predicted"/>
<sequence>MAGKSNQRGFSFLFTLIFVALIAWLGLVVAQVFPTYLEYTGAVKAIHKAKEGATVQDVKNIFDKAAQIDDIRSITGKDLTITKAGDKVVVAFAYNKEIHMFGPAYVLMKYTGNTLNN</sequence>
<reference evidence="1 2" key="1">
    <citation type="submission" date="2019-07" db="EMBL/GenBank/DDBJ databases">
        <title>Caenimonas sedimenti sp. nov., isolated from activated sludge.</title>
        <authorList>
            <person name="Xu J."/>
        </authorList>
    </citation>
    <scope>NUCLEOTIDE SEQUENCE [LARGE SCALE GENOMIC DNA]</scope>
    <source>
        <strain evidence="1 2">HX-9-20</strain>
    </source>
</reference>
<keyword evidence="2" id="KW-1185">Reference proteome</keyword>